<feature type="compositionally biased region" description="Basic residues" evidence="4">
    <location>
        <begin position="300"/>
        <end position="311"/>
    </location>
</feature>
<dbReference type="SMART" id="SM01135">
    <property type="entry name" value="DIRP"/>
    <property type="match status" value="1"/>
</dbReference>
<dbReference type="GO" id="GO:0006351">
    <property type="term" value="P:DNA-templated transcription"/>
    <property type="evidence" value="ECO:0007669"/>
    <property type="project" value="InterPro"/>
</dbReference>
<dbReference type="SUPFAM" id="SSF46689">
    <property type="entry name" value="Homeodomain-like"/>
    <property type="match status" value="1"/>
</dbReference>
<dbReference type="Pfam" id="PF00249">
    <property type="entry name" value="Myb_DNA-binding"/>
    <property type="match status" value="1"/>
</dbReference>
<feature type="compositionally biased region" description="Polar residues" evidence="4">
    <location>
        <begin position="227"/>
        <end position="237"/>
    </location>
</feature>
<evidence type="ECO:0000256" key="2">
    <source>
        <dbReference type="ARBA" id="ARBA00023242"/>
    </source>
</evidence>
<dbReference type="STRING" id="29655.A0A0K9PM79"/>
<dbReference type="GO" id="GO:0006357">
    <property type="term" value="P:regulation of transcription by RNA polymerase II"/>
    <property type="evidence" value="ECO:0000318"/>
    <property type="project" value="GO_Central"/>
</dbReference>
<dbReference type="InterPro" id="IPR009057">
    <property type="entry name" value="Homeodomain-like_sf"/>
</dbReference>
<dbReference type="CDD" id="cd00167">
    <property type="entry name" value="SANT"/>
    <property type="match status" value="1"/>
</dbReference>
<feature type="region of interest" description="Disordered" evidence="4">
    <location>
        <begin position="1"/>
        <end position="38"/>
    </location>
</feature>
<feature type="region of interest" description="Disordered" evidence="4">
    <location>
        <begin position="224"/>
        <end position="245"/>
    </location>
</feature>
<dbReference type="OMA" id="DARCEPS"/>
<feature type="domain" description="SANT" evidence="5">
    <location>
        <begin position="47"/>
        <end position="79"/>
    </location>
</feature>
<proteinExistence type="predicted"/>
<feature type="compositionally biased region" description="Polar residues" evidence="4">
    <location>
        <begin position="535"/>
        <end position="544"/>
    </location>
</feature>
<dbReference type="AlphaFoldDB" id="A0A0K9PM79"/>
<dbReference type="PROSITE" id="PS51293">
    <property type="entry name" value="SANT"/>
    <property type="match status" value="1"/>
</dbReference>
<comment type="caution">
    <text evidence="6">The sequence shown here is derived from an EMBL/GenBank/DDBJ whole genome shotgun (WGS) entry which is preliminary data.</text>
</comment>
<feature type="region of interest" description="Disordered" evidence="4">
    <location>
        <begin position="296"/>
        <end position="366"/>
    </location>
</feature>
<dbReference type="PANTHER" id="PTHR21689">
    <property type="entry name" value="LIN-9"/>
    <property type="match status" value="1"/>
</dbReference>
<evidence type="ECO:0000313" key="6">
    <source>
        <dbReference type="EMBL" id="KMZ69327.1"/>
    </source>
</evidence>
<keyword evidence="7" id="KW-1185">Reference proteome</keyword>
<feature type="compositionally biased region" description="Basic and acidic residues" evidence="4">
    <location>
        <begin position="312"/>
        <end position="323"/>
    </location>
</feature>
<dbReference type="EMBL" id="LFYR01000779">
    <property type="protein sequence ID" value="KMZ69327.1"/>
    <property type="molecule type" value="Genomic_DNA"/>
</dbReference>
<protein>
    <submittedName>
        <fullName evidence="6">Lin-9-like protein</fullName>
    </submittedName>
</protein>
<comment type="subcellular location">
    <subcellularLocation>
        <location evidence="1">Nucleus</location>
    </subcellularLocation>
</comment>
<feature type="region of interest" description="Disordered" evidence="4">
    <location>
        <begin position="515"/>
        <end position="547"/>
    </location>
</feature>
<dbReference type="InterPro" id="IPR010561">
    <property type="entry name" value="LIN-9/ALY1"/>
</dbReference>
<dbReference type="OrthoDB" id="2339771at2759"/>
<evidence type="ECO:0000259" key="5">
    <source>
        <dbReference type="PROSITE" id="PS51293"/>
    </source>
</evidence>
<organism evidence="6 7">
    <name type="scientific">Zostera marina</name>
    <name type="common">Eelgrass</name>
    <dbReference type="NCBI Taxonomy" id="29655"/>
    <lineage>
        <taxon>Eukaryota</taxon>
        <taxon>Viridiplantae</taxon>
        <taxon>Streptophyta</taxon>
        <taxon>Embryophyta</taxon>
        <taxon>Tracheophyta</taxon>
        <taxon>Spermatophyta</taxon>
        <taxon>Magnoliopsida</taxon>
        <taxon>Liliopsida</taxon>
        <taxon>Zosteraceae</taxon>
        <taxon>Zostera</taxon>
    </lineage>
</organism>
<dbReference type="GO" id="GO:0005654">
    <property type="term" value="C:nucleoplasm"/>
    <property type="evidence" value="ECO:0000318"/>
    <property type="project" value="GO_Central"/>
</dbReference>
<name>A0A0K9PM79_ZOSMR</name>
<gene>
    <name evidence="6" type="ORF">ZOSMA_217G00220</name>
</gene>
<dbReference type="GO" id="GO:0003677">
    <property type="term" value="F:DNA binding"/>
    <property type="evidence" value="ECO:0000318"/>
    <property type="project" value="GO_Central"/>
</dbReference>
<feature type="compositionally biased region" description="Basic and acidic residues" evidence="4">
    <location>
        <begin position="409"/>
        <end position="433"/>
    </location>
</feature>
<accession>A0A0K9PM79</accession>
<dbReference type="Proteomes" id="UP000036987">
    <property type="component" value="Unassembled WGS sequence"/>
</dbReference>
<dbReference type="InterPro" id="IPR033471">
    <property type="entry name" value="DIRP"/>
</dbReference>
<feature type="region of interest" description="Disordered" evidence="4">
    <location>
        <begin position="131"/>
        <end position="174"/>
    </location>
</feature>
<dbReference type="GO" id="GO:0017053">
    <property type="term" value="C:transcription repressor complex"/>
    <property type="evidence" value="ECO:0007669"/>
    <property type="project" value="InterPro"/>
</dbReference>
<dbReference type="Gene3D" id="1.20.58.1880">
    <property type="match status" value="1"/>
</dbReference>
<feature type="coiled-coil region" evidence="3">
    <location>
        <begin position="888"/>
        <end position="918"/>
    </location>
</feature>
<dbReference type="InterPro" id="IPR017884">
    <property type="entry name" value="SANT_dom"/>
</dbReference>
<dbReference type="InterPro" id="IPR001005">
    <property type="entry name" value="SANT/Myb"/>
</dbReference>
<evidence type="ECO:0000256" key="1">
    <source>
        <dbReference type="ARBA" id="ARBA00004123"/>
    </source>
</evidence>
<sequence>MTSTRKVRNPNKKFAKSNEESPERAGGNASKGKGRKRKWSDMLGYQWSPEELMQFYESYRKHGKDWKKVASLIRNRSVDMVDALYKMNQAYLSLPDGMASASGLVAMMTDHYNILEGSESERESIDELKISNKSQKRGRGKLRGNYSKGSTGRCPDLLQLTSSSTGGTLPRAVGKRTPRFPVSYISDKIKTVSPKLQSFKCGRDAESDDEVVHVAALALTEACQRGGSPQVSRTPGSKTDIHSGERKYAESEVANSKFSIHVDEGLEGSLGSREAENDDFNKNIIHAFDMESAGTNALKSKMKKSKGKKPKGGTENHFDDSREACSGTEEGINARNIRNEIEFEQRGTPSSNRSRRKSHQFFSGDESTAISALQTLANISIKMVCQSSGVESDSLAHIKEVERNLDAYKSATHEKTSKNDRRDKNKLFSHNEKMQPSVGVDVVRRKNSKSKTSPPDTNISSETKQETDQVIYRVLKRKRKTPLPKVSEIDIHTANCLEKSQEIEVSVDEEKKYITKSKRVSQFSSPSKPGKSTKLPENSSSSTDPGKATVDVAEAVPHVSFQTHSITKSKNRRKRTLYKATNSKEIKSFEGAGENQFDKFTTNESTIDFKEMFSHCLSSPLFRRWCIFEWFYSAIDYPWFAKSEFVDYLNHVGLGHVPRLTRVEWGVIRSSLGKPRRLSKQFLFVERQKLEQYRESVRTHYTELRAGIRDGLPTDLARPLSVGQRVIACHPKTREIHDGSVLTVDRNRCRVQFSKPELGVELIMDIDCMPLNPLENMPDALKKHNLASDRFFEGLKERKPYDYLKEWKNSGLVASNENMDTTNGHGHCSTSDYPMNTLMKHAKEDSIDAIIQARTAANEVSIATHRAMFTQPCTLAQIQAKEHDIRAIAEMTRALDKKEALLIELRQMNEEVALKQKEDEPIRDIENFRKQYAMVLLQLRDSNDTVASALLYLRKRNTFVGNSTSPHMGTVDSSNGTTGPTNSLNESVVIDRYSGSHVVEIVESSRCKAKTMVDLSVQALASLKEGEDVFSRVGEVLDSTRKLYSGGDSGMPGMKSFQSTESGHLNLSHQEPASSAVSDPTMVNEDVLISNKRSDGNEIEIPSELISSCVSTLLMIQRCTERQYPPADVAQILESAGASLQPCCSQNIPIFHEIELCMGIIKNQMLALVPTASTNLSTENSKLCKFS</sequence>
<keyword evidence="3" id="KW-0175">Coiled coil</keyword>
<evidence type="ECO:0000313" key="7">
    <source>
        <dbReference type="Proteomes" id="UP000036987"/>
    </source>
</evidence>
<dbReference type="GO" id="GO:0051726">
    <property type="term" value="P:regulation of cell cycle"/>
    <property type="evidence" value="ECO:0000318"/>
    <property type="project" value="GO_Central"/>
</dbReference>
<dbReference type="Pfam" id="PF06584">
    <property type="entry name" value="DIRP"/>
    <property type="match status" value="1"/>
</dbReference>
<feature type="compositionally biased region" description="Basic residues" evidence="4">
    <location>
        <begin position="1"/>
        <end position="15"/>
    </location>
</feature>
<dbReference type="PANTHER" id="PTHR21689:SF2">
    <property type="entry name" value="PROTEIN LIN-9 HOMOLOG"/>
    <property type="match status" value="1"/>
</dbReference>
<feature type="compositionally biased region" description="Polar residues" evidence="4">
    <location>
        <begin position="450"/>
        <end position="462"/>
    </location>
</feature>
<feature type="region of interest" description="Disordered" evidence="4">
    <location>
        <begin position="409"/>
        <end position="465"/>
    </location>
</feature>
<evidence type="ECO:0000256" key="4">
    <source>
        <dbReference type="SAM" id="MobiDB-lite"/>
    </source>
</evidence>
<evidence type="ECO:0000256" key="3">
    <source>
        <dbReference type="SAM" id="Coils"/>
    </source>
</evidence>
<keyword evidence="2" id="KW-0539">Nucleus</keyword>
<reference evidence="7" key="1">
    <citation type="journal article" date="2016" name="Nature">
        <title>The genome of the seagrass Zostera marina reveals angiosperm adaptation to the sea.</title>
        <authorList>
            <person name="Olsen J.L."/>
            <person name="Rouze P."/>
            <person name="Verhelst B."/>
            <person name="Lin Y.-C."/>
            <person name="Bayer T."/>
            <person name="Collen J."/>
            <person name="Dattolo E."/>
            <person name="De Paoli E."/>
            <person name="Dittami S."/>
            <person name="Maumus F."/>
            <person name="Michel G."/>
            <person name="Kersting A."/>
            <person name="Lauritano C."/>
            <person name="Lohaus R."/>
            <person name="Toepel M."/>
            <person name="Tonon T."/>
            <person name="Vanneste K."/>
            <person name="Amirebrahimi M."/>
            <person name="Brakel J."/>
            <person name="Bostroem C."/>
            <person name="Chovatia M."/>
            <person name="Grimwood J."/>
            <person name="Jenkins J.W."/>
            <person name="Jueterbock A."/>
            <person name="Mraz A."/>
            <person name="Stam W.T."/>
            <person name="Tice H."/>
            <person name="Bornberg-Bauer E."/>
            <person name="Green P.J."/>
            <person name="Pearson G.A."/>
            <person name="Procaccini G."/>
            <person name="Duarte C.M."/>
            <person name="Schmutz J."/>
            <person name="Reusch T.B.H."/>
            <person name="Van de Peer Y."/>
        </authorList>
    </citation>
    <scope>NUCLEOTIDE SEQUENCE [LARGE SCALE GENOMIC DNA]</scope>
    <source>
        <strain evidence="7">cv. Finnish</strain>
    </source>
</reference>